<comment type="caution">
    <text evidence="3">The sequence shown here is derived from an EMBL/GenBank/DDBJ whole genome shotgun (WGS) entry which is preliminary data.</text>
</comment>
<feature type="transmembrane region" description="Helical" evidence="2">
    <location>
        <begin position="151"/>
        <end position="175"/>
    </location>
</feature>
<feature type="compositionally biased region" description="Basic and acidic residues" evidence="1">
    <location>
        <begin position="1"/>
        <end position="15"/>
    </location>
</feature>
<keyword evidence="2" id="KW-0812">Transmembrane</keyword>
<evidence type="ECO:0000313" key="4">
    <source>
        <dbReference type="Proteomes" id="UP001186104"/>
    </source>
</evidence>
<gene>
    <name evidence="3" type="ORF">R3P93_21810</name>
</gene>
<reference evidence="3 4" key="1">
    <citation type="submission" date="2023-10" db="EMBL/GenBank/DDBJ databases">
        <title>Development of a sustainable strategy for remediation of hydrocarbon-contaminated territories based on the waste exchange concept.</title>
        <authorList>
            <person name="Krivoruchko A."/>
        </authorList>
    </citation>
    <scope>NUCLEOTIDE SEQUENCE [LARGE SCALE GENOMIC DNA]</scope>
    <source>
        <strain evidence="3 4">IEGM 1327</strain>
    </source>
</reference>
<accession>A0ABU4D651</accession>
<keyword evidence="4" id="KW-1185">Reference proteome</keyword>
<feature type="transmembrane region" description="Helical" evidence="2">
    <location>
        <begin position="127"/>
        <end position="145"/>
    </location>
</feature>
<protein>
    <recommendedName>
        <fullName evidence="5">Restriction endonuclease type IV Mrr domain-containing protein</fullName>
    </recommendedName>
</protein>
<proteinExistence type="predicted"/>
<evidence type="ECO:0000313" key="3">
    <source>
        <dbReference type="EMBL" id="MDV6305211.1"/>
    </source>
</evidence>
<dbReference type="Proteomes" id="UP001186104">
    <property type="component" value="Unassembled WGS sequence"/>
</dbReference>
<evidence type="ECO:0000256" key="1">
    <source>
        <dbReference type="SAM" id="MobiDB-lite"/>
    </source>
</evidence>
<sequence>MNVPLTRRDVREPVRRSAQKLGFADASTRKGTADQTFHIDGKRVIGRGTVSSRPVEVDTLHAIHRDVYLLDRMKNKVRLHTAHGGYSTEARRFARENNIRLYTLTSKGELRRLGRAPVIAGRTLDRIGVYAVGVLLGLIALGWALTHLETVGTVFLVVIAVAVAIPVLWILGWIFDLTGPRIRK</sequence>
<keyword evidence="2" id="KW-0472">Membrane</keyword>
<keyword evidence="2" id="KW-1133">Transmembrane helix</keyword>
<feature type="region of interest" description="Disordered" evidence="1">
    <location>
        <begin position="1"/>
        <end position="29"/>
    </location>
</feature>
<organism evidence="3 4">
    <name type="scientific">Rhodococcus cerastii</name>
    <dbReference type="NCBI Taxonomy" id="908616"/>
    <lineage>
        <taxon>Bacteria</taxon>
        <taxon>Bacillati</taxon>
        <taxon>Actinomycetota</taxon>
        <taxon>Actinomycetes</taxon>
        <taxon>Mycobacteriales</taxon>
        <taxon>Nocardiaceae</taxon>
        <taxon>Rhodococcus</taxon>
    </lineage>
</organism>
<dbReference type="RefSeq" id="WP_317534061.1">
    <property type="nucleotide sequence ID" value="NZ_JAWLKF010000017.1"/>
</dbReference>
<name>A0ABU4D651_9NOCA</name>
<evidence type="ECO:0000256" key="2">
    <source>
        <dbReference type="SAM" id="Phobius"/>
    </source>
</evidence>
<evidence type="ECO:0008006" key="5">
    <source>
        <dbReference type="Google" id="ProtNLM"/>
    </source>
</evidence>
<dbReference type="EMBL" id="JAWLKF010000017">
    <property type="protein sequence ID" value="MDV6305211.1"/>
    <property type="molecule type" value="Genomic_DNA"/>
</dbReference>